<sequence length="112" mass="13302">MTSRPNATCSYLNDHRIFSAIGFQSQDIREYINAYFQNFTIDKSKCQSQADLLIRQLNNNSCLKLLSHTPLYLRLFCFLARQQMTEVQEEKKEEEEEEEEKKKKSSSIWKII</sequence>
<keyword evidence="3" id="KW-1185">Reference proteome</keyword>
<reference evidence="2 3" key="1">
    <citation type="journal article" date="2013" name="Curr. Biol.">
        <title>The Genome of the Foraminiferan Reticulomyxa filosa.</title>
        <authorList>
            <person name="Glockner G."/>
            <person name="Hulsmann N."/>
            <person name="Schleicher M."/>
            <person name="Noegel A.A."/>
            <person name="Eichinger L."/>
            <person name="Gallinger C."/>
            <person name="Pawlowski J."/>
            <person name="Sierra R."/>
            <person name="Euteneuer U."/>
            <person name="Pillet L."/>
            <person name="Moustafa A."/>
            <person name="Platzer M."/>
            <person name="Groth M."/>
            <person name="Szafranski K."/>
            <person name="Schliwa M."/>
        </authorList>
    </citation>
    <scope>NUCLEOTIDE SEQUENCE [LARGE SCALE GENOMIC DNA]</scope>
</reference>
<dbReference type="OrthoDB" id="120976at2759"/>
<proteinExistence type="predicted"/>
<evidence type="ECO:0000313" key="3">
    <source>
        <dbReference type="Proteomes" id="UP000023152"/>
    </source>
</evidence>
<evidence type="ECO:0000256" key="1">
    <source>
        <dbReference type="SAM" id="MobiDB-lite"/>
    </source>
</evidence>
<dbReference type="AlphaFoldDB" id="X6LWN5"/>
<feature type="region of interest" description="Disordered" evidence="1">
    <location>
        <begin position="88"/>
        <end position="112"/>
    </location>
</feature>
<evidence type="ECO:0000313" key="2">
    <source>
        <dbReference type="EMBL" id="ETO06338.1"/>
    </source>
</evidence>
<comment type="caution">
    <text evidence="2">The sequence shown here is derived from an EMBL/GenBank/DDBJ whole genome shotgun (WGS) entry which is preliminary data.</text>
</comment>
<gene>
    <name evidence="2" type="ORF">RFI_31057</name>
</gene>
<name>X6LWN5_RETFI</name>
<dbReference type="Proteomes" id="UP000023152">
    <property type="component" value="Unassembled WGS sequence"/>
</dbReference>
<dbReference type="EMBL" id="ASPP01027222">
    <property type="protein sequence ID" value="ETO06338.1"/>
    <property type="molecule type" value="Genomic_DNA"/>
</dbReference>
<protein>
    <submittedName>
        <fullName evidence="2">Uncharacterized protein</fullName>
    </submittedName>
</protein>
<accession>X6LWN5</accession>
<organism evidence="2 3">
    <name type="scientific">Reticulomyxa filosa</name>
    <dbReference type="NCBI Taxonomy" id="46433"/>
    <lineage>
        <taxon>Eukaryota</taxon>
        <taxon>Sar</taxon>
        <taxon>Rhizaria</taxon>
        <taxon>Retaria</taxon>
        <taxon>Foraminifera</taxon>
        <taxon>Monothalamids</taxon>
        <taxon>Reticulomyxidae</taxon>
        <taxon>Reticulomyxa</taxon>
    </lineage>
</organism>